<gene>
    <name evidence="9" type="ORF">GMO17_14160</name>
</gene>
<dbReference type="InterPro" id="IPR037051">
    <property type="entry name" value="4-carb_acid_sugar_kinase_N_sf"/>
</dbReference>
<evidence type="ECO:0000256" key="3">
    <source>
        <dbReference type="ARBA" id="ARBA00022741"/>
    </source>
</evidence>
<evidence type="ECO:0000256" key="6">
    <source>
        <dbReference type="ARBA" id="ARBA00023277"/>
    </source>
</evidence>
<dbReference type="EMBL" id="CP046441">
    <property type="protein sequence ID" value="QGT82237.1"/>
    <property type="molecule type" value="Genomic_DNA"/>
</dbReference>
<keyword evidence="6" id="KW-0119">Carbohydrate metabolism</keyword>
<feature type="domain" description="Four-carbon acid sugar kinase N-terminal" evidence="7">
    <location>
        <begin position="9"/>
        <end position="171"/>
    </location>
</feature>
<keyword evidence="4 9" id="KW-0418">Kinase</keyword>
<dbReference type="InterPro" id="IPR031475">
    <property type="entry name" value="NBD_C"/>
</dbReference>
<feature type="domain" description="Four-carbon acid sugar kinase nucleotide binding" evidence="8">
    <location>
        <begin position="259"/>
        <end position="336"/>
    </location>
</feature>
<dbReference type="GO" id="GO:0016301">
    <property type="term" value="F:kinase activity"/>
    <property type="evidence" value="ECO:0007669"/>
    <property type="project" value="UniProtKB-KW"/>
</dbReference>
<evidence type="ECO:0000256" key="2">
    <source>
        <dbReference type="ARBA" id="ARBA00022679"/>
    </source>
</evidence>
<dbReference type="Gene3D" id="3.40.50.10840">
    <property type="entry name" value="Putative sugar-binding, N-terminal domain"/>
    <property type="match status" value="1"/>
</dbReference>
<dbReference type="Pfam" id="PF17042">
    <property type="entry name" value="NBD_C"/>
    <property type="match status" value="1"/>
</dbReference>
<evidence type="ECO:0000259" key="7">
    <source>
        <dbReference type="Pfam" id="PF07005"/>
    </source>
</evidence>
<dbReference type="AlphaFoldDB" id="A0AAE6QJ34"/>
<evidence type="ECO:0000313" key="9">
    <source>
        <dbReference type="EMBL" id="QGT82237.1"/>
    </source>
</evidence>
<organism evidence="9 10">
    <name type="scientific">Pseudomonas coronafaciens pv. coronafaciens</name>
    <dbReference type="NCBI Taxonomy" id="235275"/>
    <lineage>
        <taxon>Bacteria</taxon>
        <taxon>Pseudomonadati</taxon>
        <taxon>Pseudomonadota</taxon>
        <taxon>Gammaproteobacteria</taxon>
        <taxon>Pseudomonadales</taxon>
        <taxon>Pseudomonadaceae</taxon>
        <taxon>Pseudomonas</taxon>
        <taxon>Pseudomonas coronafaciens</taxon>
    </lineage>
</organism>
<name>A0AAE6QJ34_9PSED</name>
<comment type="similarity">
    <text evidence="1">Belongs to the four-carbon acid sugar kinase family.</text>
</comment>
<keyword evidence="5" id="KW-0067">ATP-binding</keyword>
<accession>A0AAE6QJ34</accession>
<protein>
    <submittedName>
        <fullName evidence="9">Four-carbon acid sugar kinase family protein</fullName>
    </submittedName>
</protein>
<evidence type="ECO:0000259" key="8">
    <source>
        <dbReference type="Pfam" id="PF17042"/>
    </source>
</evidence>
<evidence type="ECO:0000313" key="10">
    <source>
        <dbReference type="Proteomes" id="UP000423413"/>
    </source>
</evidence>
<keyword evidence="2" id="KW-0808">Transferase</keyword>
<dbReference type="SUPFAM" id="SSF142764">
    <property type="entry name" value="YgbK-like"/>
    <property type="match status" value="1"/>
</dbReference>
<sequence>MLTNNQPNIGILADDLTSAADGAAPFVARGLSAQIGRGQLPRQTAAVVAVDSGSRSATLSQACEEVARLTSLLSGCAVFYKTVDSTLRGNIAEELEACFAASGRRSLVFAPAFPQAGRTTVGGIQFVDGIPVSESVYGQDPVHPARHSALVDLVPNCIKDVTLLDAVTQEELDAQIASIEDPESILWLGSPGMAVALARRFVPAKTAPQLLDCISNDVLVVIGSANPRSHRQADLVRELSSVTLLRGPATRERDPAAVLRRIADDAARELQDTRFGALIATGGDTMEAVLDLLNVREFEVLQELEPGFPLSRAKLGGGRTLLLAMKAGGFGSDDSLERAIARIRGAAQAIHKDLL</sequence>
<evidence type="ECO:0000256" key="1">
    <source>
        <dbReference type="ARBA" id="ARBA00005715"/>
    </source>
</evidence>
<dbReference type="Gene3D" id="3.40.980.20">
    <property type="entry name" value="Four-carbon acid sugar kinase, nucleotide binding domain"/>
    <property type="match status" value="1"/>
</dbReference>
<dbReference type="GeneID" id="73735552"/>
<evidence type="ECO:0000256" key="5">
    <source>
        <dbReference type="ARBA" id="ARBA00022840"/>
    </source>
</evidence>
<dbReference type="RefSeq" id="WP_122346975.1">
    <property type="nucleotide sequence ID" value="NZ_CP046441.1"/>
</dbReference>
<keyword evidence="3" id="KW-0547">Nucleotide-binding</keyword>
<dbReference type="Proteomes" id="UP000423413">
    <property type="component" value="Chromosome"/>
</dbReference>
<dbReference type="InterPro" id="IPR042213">
    <property type="entry name" value="NBD_C_sf"/>
</dbReference>
<dbReference type="GO" id="GO:0005524">
    <property type="term" value="F:ATP binding"/>
    <property type="evidence" value="ECO:0007669"/>
    <property type="project" value="UniProtKB-KW"/>
</dbReference>
<proteinExistence type="inferred from homology"/>
<reference evidence="9 10" key="1">
    <citation type="submission" date="2019-11" db="EMBL/GenBank/DDBJ databases">
        <title>Complete genome sequence of Pseudomonas syringae pv. coronafaciens isolate B19001 originated in imported oat cereal.</title>
        <authorList>
            <person name="Kim S.M."/>
            <person name="Lee B.C."/>
            <person name="Seo S.J."/>
            <person name="Lee J.E."/>
            <person name="Choi N.J."/>
            <person name="Park J.H."/>
        </authorList>
    </citation>
    <scope>NUCLEOTIDE SEQUENCE [LARGE SCALE GENOMIC DNA]</scope>
    <source>
        <strain evidence="9 10">B19001</strain>
    </source>
</reference>
<dbReference type="Pfam" id="PF07005">
    <property type="entry name" value="SBD_N"/>
    <property type="match status" value="1"/>
</dbReference>
<evidence type="ECO:0000256" key="4">
    <source>
        <dbReference type="ARBA" id="ARBA00022777"/>
    </source>
</evidence>
<dbReference type="InterPro" id="IPR010737">
    <property type="entry name" value="4-carb_acid_sugar_kinase_N"/>
</dbReference>